<dbReference type="OrthoDB" id="10334487at2759"/>
<gene>
    <name evidence="2" type="ORF">CDV36_001092</name>
</gene>
<dbReference type="Proteomes" id="UP000277212">
    <property type="component" value="Unassembled WGS sequence"/>
</dbReference>
<reference evidence="2 3" key="1">
    <citation type="submission" date="2017-06" db="EMBL/GenBank/DDBJ databases">
        <title>Comparative genomic analysis of Ambrosia Fusariam Clade fungi.</title>
        <authorList>
            <person name="Stajich J.E."/>
            <person name="Carrillo J."/>
            <person name="Kijimoto T."/>
            <person name="Eskalen A."/>
            <person name="O'Donnell K."/>
            <person name="Kasson M."/>
        </authorList>
    </citation>
    <scope>NUCLEOTIDE SEQUENCE [LARGE SCALE GENOMIC DNA]</scope>
    <source>
        <strain evidence="2">UCR3666</strain>
    </source>
</reference>
<dbReference type="EMBL" id="NKUJ01000010">
    <property type="protein sequence ID" value="RMJ19222.1"/>
    <property type="molecule type" value="Genomic_DNA"/>
</dbReference>
<accession>A0A3M2SPZ4</accession>
<comment type="caution">
    <text evidence="2">The sequence shown here is derived from an EMBL/GenBank/DDBJ whole genome shotgun (WGS) entry which is preliminary data.</text>
</comment>
<feature type="region of interest" description="Disordered" evidence="1">
    <location>
        <begin position="49"/>
        <end position="74"/>
    </location>
</feature>
<name>A0A3M2SPZ4_9HYPO</name>
<evidence type="ECO:0000313" key="2">
    <source>
        <dbReference type="EMBL" id="RMJ19222.1"/>
    </source>
</evidence>
<proteinExistence type="predicted"/>
<evidence type="ECO:0000256" key="1">
    <source>
        <dbReference type="SAM" id="MobiDB-lite"/>
    </source>
</evidence>
<protein>
    <submittedName>
        <fullName evidence="2">Uncharacterized protein</fullName>
    </submittedName>
</protein>
<evidence type="ECO:0000313" key="3">
    <source>
        <dbReference type="Proteomes" id="UP000277212"/>
    </source>
</evidence>
<sequence>MEDVNAEESNRNLKRHQYLPAQFVCRAPTLRAVAMSDAGVRMLMECRREHGPTRVSSTENGQAAPASPGSQKCLPLRVPQPSALESVRALLTACAPSGSYQLSERLATYGIVASNWH</sequence>
<keyword evidence="3" id="KW-1185">Reference proteome</keyword>
<organism evidence="2 3">
    <name type="scientific">Fusarium kuroshium</name>
    <dbReference type="NCBI Taxonomy" id="2010991"/>
    <lineage>
        <taxon>Eukaryota</taxon>
        <taxon>Fungi</taxon>
        <taxon>Dikarya</taxon>
        <taxon>Ascomycota</taxon>
        <taxon>Pezizomycotina</taxon>
        <taxon>Sordariomycetes</taxon>
        <taxon>Hypocreomycetidae</taxon>
        <taxon>Hypocreales</taxon>
        <taxon>Nectriaceae</taxon>
        <taxon>Fusarium</taxon>
        <taxon>Fusarium solani species complex</taxon>
    </lineage>
</organism>
<dbReference type="AlphaFoldDB" id="A0A3M2SPZ4"/>